<dbReference type="Proteomes" id="UP000550401">
    <property type="component" value="Unassembled WGS sequence"/>
</dbReference>
<evidence type="ECO:0000313" key="3">
    <source>
        <dbReference type="Proteomes" id="UP000550401"/>
    </source>
</evidence>
<organism evidence="2 3">
    <name type="scientific">Dokdonella fugitiva</name>
    <dbReference type="NCBI Taxonomy" id="328517"/>
    <lineage>
        <taxon>Bacteria</taxon>
        <taxon>Pseudomonadati</taxon>
        <taxon>Pseudomonadota</taxon>
        <taxon>Gammaproteobacteria</taxon>
        <taxon>Lysobacterales</taxon>
        <taxon>Rhodanobacteraceae</taxon>
        <taxon>Dokdonella</taxon>
    </lineage>
</organism>
<reference evidence="2 3" key="1">
    <citation type="submission" date="2020-07" db="EMBL/GenBank/DDBJ databases">
        <title>Genomic Encyclopedia of Type Strains, Phase IV (KMG-V): Genome sequencing to study the core and pangenomes of soil and plant-associated prokaryotes.</title>
        <authorList>
            <person name="Whitman W."/>
        </authorList>
    </citation>
    <scope>NUCLEOTIDE SEQUENCE [LARGE SCALE GENOMIC DNA]</scope>
    <source>
        <strain evidence="2 3">RH2WT43</strain>
    </source>
</reference>
<evidence type="ECO:0000313" key="2">
    <source>
        <dbReference type="EMBL" id="MBA8889523.1"/>
    </source>
</evidence>
<protein>
    <submittedName>
        <fullName evidence="2">Putative membrane protein</fullName>
    </submittedName>
</protein>
<gene>
    <name evidence="2" type="ORF">FHW12_003769</name>
</gene>
<evidence type="ECO:0000256" key="1">
    <source>
        <dbReference type="SAM" id="SignalP"/>
    </source>
</evidence>
<name>A0A839F393_9GAMM</name>
<accession>A0A839F393</accession>
<feature type="signal peptide" evidence="1">
    <location>
        <begin position="1"/>
        <end position="29"/>
    </location>
</feature>
<keyword evidence="1" id="KW-0732">Signal</keyword>
<comment type="caution">
    <text evidence="2">The sequence shown here is derived from an EMBL/GenBank/DDBJ whole genome shotgun (WGS) entry which is preliminary data.</text>
</comment>
<dbReference type="EMBL" id="JACGXL010000007">
    <property type="protein sequence ID" value="MBA8889523.1"/>
    <property type="molecule type" value="Genomic_DNA"/>
</dbReference>
<dbReference type="RefSeq" id="WP_182532566.1">
    <property type="nucleotide sequence ID" value="NZ_JACGXL010000007.1"/>
</dbReference>
<sequence length="399" mass="41267">MIASPSPARPSLRPLCAALLLCGASGALADTVTLIELPAPEGYAVAGVSNITADGTVIGVVYPDGFVVRWQPGATPEVLGGGLTFTLDNITPLISKDGSAIATTGYFDDGGEAPVAAPELWTGGTDWARIGGASATLGNASVFGVSYDGSVLTGSAEPAVPPPEGPWPQLPWSWTAAGGQVPLALPVDGFSAQAWAASNDGRVVAGFGEPAPDDFTRYGLRWDDGVPSWITDGNGQRVGQAIGCNSDCSVIVGAGVENGLGDPRAWRWRAGIGLDYLDLPEGAQAGAVTYAFESSEDGDVVVGSYVVFDPNLGPTNHGFYWTAADGPQDITAFLAGWGIEFGASDWVDLLVNGVTPDGHTLLLNGLDANYLRRRAVVQIAQDDWIFADGFEGFGPLRAR</sequence>
<proteinExistence type="predicted"/>
<dbReference type="AlphaFoldDB" id="A0A839F393"/>
<keyword evidence="3" id="KW-1185">Reference proteome</keyword>
<feature type="chain" id="PRO_5032535858" evidence="1">
    <location>
        <begin position="30"/>
        <end position="399"/>
    </location>
</feature>